<keyword evidence="1" id="KW-1133">Transmembrane helix</keyword>
<protein>
    <submittedName>
        <fullName evidence="2">Uncharacterized protein</fullName>
    </submittedName>
</protein>
<evidence type="ECO:0000313" key="2">
    <source>
        <dbReference type="EMBL" id="AQT25745.1"/>
    </source>
</evidence>
<reference evidence="2 3" key="1">
    <citation type="submission" date="2016-12" db="EMBL/GenBank/DDBJ databases">
        <title>Whole genome Sequence of Mycobacteriophages.</title>
        <authorList>
            <person name="Bajpai U."/>
        </authorList>
    </citation>
    <scope>NUCLEOTIDE SEQUENCE [LARGE SCALE GENOMIC DNA]</scope>
</reference>
<accession>A0A2I2MPH1</accession>
<dbReference type="Proteomes" id="UP000240702">
    <property type="component" value="Segment"/>
</dbReference>
<feature type="transmembrane region" description="Helical" evidence="1">
    <location>
        <begin position="12"/>
        <end position="32"/>
    </location>
</feature>
<organism evidence="2 3">
    <name type="scientific">Mycobacterium phage EniyanLRS</name>
    <dbReference type="NCBI Taxonomy" id="1933770"/>
    <lineage>
        <taxon>Viruses</taxon>
        <taxon>Duplodnaviria</taxon>
        <taxon>Heunggongvirae</taxon>
        <taxon>Uroviricota</taxon>
        <taxon>Caudoviricetes</taxon>
        <taxon>Vilmaviridae</taxon>
        <taxon>Wildcatvirus</taxon>
        <taxon>Wildcatvirus wildcat</taxon>
        <taxon>Mycobacterium virus Wildcat</taxon>
    </lineage>
</organism>
<keyword evidence="1" id="KW-0812">Transmembrane</keyword>
<sequence>MNSFRTRLSGRTGLPILTIFSLLAGWIAVWAYRNRENLMIYLVSSRCRGCDFETIAEHRHANVLGRFLYVWRYNLWDRVFPDKRPVPTPDPGWWIEYENAWVNQFSREDKAHMGSWVRAKQGYWVWVTDTPQFDRDFFDAHGFKFPPKWITQAMRDFYYIGADDLSVIVNFEPGG</sequence>
<evidence type="ECO:0000256" key="1">
    <source>
        <dbReference type="SAM" id="Phobius"/>
    </source>
</evidence>
<name>A0A2I2MPH1_9CAUD</name>
<keyword evidence="1" id="KW-0472">Membrane</keyword>
<proteinExistence type="predicted"/>
<gene>
    <name evidence="2" type="primary">71</name>
    <name evidence="2" type="ORF">EniyanLRS_71</name>
</gene>
<evidence type="ECO:0000313" key="3">
    <source>
        <dbReference type="Proteomes" id="UP000240702"/>
    </source>
</evidence>
<dbReference type="EMBL" id="KY385381">
    <property type="protein sequence ID" value="AQT25745.1"/>
    <property type="molecule type" value="Genomic_DNA"/>
</dbReference>